<feature type="region of interest" description="Disordered" evidence="1">
    <location>
        <begin position="88"/>
        <end position="199"/>
    </location>
</feature>
<feature type="compositionally biased region" description="Acidic residues" evidence="1">
    <location>
        <begin position="165"/>
        <end position="175"/>
    </location>
</feature>
<comment type="caution">
    <text evidence="3">The sequence shown here is derived from an EMBL/GenBank/DDBJ whole genome shotgun (WGS) entry which is preliminary data.</text>
</comment>
<feature type="compositionally biased region" description="Basic and acidic residues" evidence="1">
    <location>
        <begin position="56"/>
        <end position="67"/>
    </location>
</feature>
<reference evidence="3" key="1">
    <citation type="journal article" date="2020" name="Fungal Divers.">
        <title>Resolving the Mortierellaceae phylogeny through synthesis of multi-gene phylogenetics and phylogenomics.</title>
        <authorList>
            <person name="Vandepol N."/>
            <person name="Liber J."/>
            <person name="Desiro A."/>
            <person name="Na H."/>
            <person name="Kennedy M."/>
            <person name="Barry K."/>
            <person name="Grigoriev I.V."/>
            <person name="Miller A.N."/>
            <person name="O'Donnell K."/>
            <person name="Stajich J.E."/>
            <person name="Bonito G."/>
        </authorList>
    </citation>
    <scope>NUCLEOTIDE SEQUENCE</scope>
    <source>
        <strain evidence="3">NRRL 2769</strain>
    </source>
</reference>
<feature type="non-terminal residue" evidence="3">
    <location>
        <position position="1"/>
    </location>
</feature>
<proteinExistence type="predicted"/>
<evidence type="ECO:0000259" key="2">
    <source>
        <dbReference type="PROSITE" id="PS51035"/>
    </source>
</evidence>
<dbReference type="EMBL" id="JAAAID010004805">
    <property type="protein sequence ID" value="KAF9992131.1"/>
    <property type="molecule type" value="Genomic_DNA"/>
</dbReference>
<organism evidence="3 4">
    <name type="scientific">Entomortierella chlamydospora</name>
    <dbReference type="NCBI Taxonomy" id="101097"/>
    <lineage>
        <taxon>Eukaryota</taxon>
        <taxon>Fungi</taxon>
        <taxon>Fungi incertae sedis</taxon>
        <taxon>Mucoromycota</taxon>
        <taxon>Mortierellomycotina</taxon>
        <taxon>Mortierellomycetes</taxon>
        <taxon>Mortierellales</taxon>
        <taxon>Mortierellaceae</taxon>
        <taxon>Entomortierella</taxon>
    </lineage>
</organism>
<dbReference type="Pfam" id="PF02179">
    <property type="entry name" value="BAG"/>
    <property type="match status" value="1"/>
</dbReference>
<evidence type="ECO:0000313" key="3">
    <source>
        <dbReference type="EMBL" id="KAF9992131.1"/>
    </source>
</evidence>
<feature type="domain" description="BAG" evidence="2">
    <location>
        <begin position="3"/>
        <end position="52"/>
    </location>
</feature>
<evidence type="ECO:0000256" key="1">
    <source>
        <dbReference type="SAM" id="MobiDB-lite"/>
    </source>
</evidence>
<evidence type="ECO:0000313" key="4">
    <source>
        <dbReference type="Proteomes" id="UP000703661"/>
    </source>
</evidence>
<dbReference type="AlphaFoldDB" id="A0A9P6SQQ1"/>
<dbReference type="InterPro" id="IPR036533">
    <property type="entry name" value="BAG_dom_sf"/>
</dbReference>
<feature type="compositionally biased region" description="Basic and acidic residues" evidence="1">
    <location>
        <begin position="189"/>
        <end position="199"/>
    </location>
</feature>
<protein>
    <recommendedName>
        <fullName evidence="2">BAG domain-containing protein</fullName>
    </recommendedName>
</protein>
<feature type="region of interest" description="Disordered" evidence="1">
    <location>
        <begin position="56"/>
        <end position="75"/>
    </location>
</feature>
<name>A0A9P6SQQ1_9FUNG</name>
<feature type="non-terminal residue" evidence="3">
    <location>
        <position position="199"/>
    </location>
</feature>
<keyword evidence="4" id="KW-1185">Reference proteome</keyword>
<sequence length="199" mass="21855">NKKQILMTEESLTKTMLKLDSVQSNGDASVRKHRKALIKKSQSLLDLVDEFKARSIKKDEGPSKTETEVEPEVEDEAAELDSLFVSDIESLPDTTPDVVAEENTEQPSIVGSTETASIEINSPGPIEEDPTKVPATTEESALESLQVEAEVEAEVEPELSHSTDSESEEDSEEESDEHHEQVEAPTTKPSKDLDPLDLI</sequence>
<dbReference type="Gene3D" id="1.20.58.120">
    <property type="entry name" value="BAG domain"/>
    <property type="match status" value="1"/>
</dbReference>
<feature type="compositionally biased region" description="Polar residues" evidence="1">
    <location>
        <begin position="105"/>
        <end position="120"/>
    </location>
</feature>
<gene>
    <name evidence="3" type="ORF">BGZ80_008700</name>
</gene>
<dbReference type="SUPFAM" id="SSF63491">
    <property type="entry name" value="BAG domain"/>
    <property type="match status" value="1"/>
</dbReference>
<dbReference type="InterPro" id="IPR003103">
    <property type="entry name" value="BAG_domain"/>
</dbReference>
<dbReference type="Proteomes" id="UP000703661">
    <property type="component" value="Unassembled WGS sequence"/>
</dbReference>
<dbReference type="GO" id="GO:0051087">
    <property type="term" value="F:protein-folding chaperone binding"/>
    <property type="evidence" value="ECO:0007669"/>
    <property type="project" value="InterPro"/>
</dbReference>
<dbReference type="PROSITE" id="PS51035">
    <property type="entry name" value="BAG"/>
    <property type="match status" value="1"/>
</dbReference>
<accession>A0A9P6SQQ1</accession>